<dbReference type="InterPro" id="IPR006655">
    <property type="entry name" value="Mopterin_OxRdtase_prok_CS"/>
</dbReference>
<feature type="domain" description="Molybdopterin oxidoreductase" evidence="10">
    <location>
        <begin position="95"/>
        <end position="557"/>
    </location>
</feature>
<dbReference type="PROSITE" id="PS51257">
    <property type="entry name" value="PROKAR_LIPOPROTEIN"/>
    <property type="match status" value="1"/>
</dbReference>
<dbReference type="RefSeq" id="WP_084081503.1">
    <property type="nucleotide sequence ID" value="NZ_CAJTBZ010000040.1"/>
</dbReference>
<keyword evidence="3" id="KW-0500">Molybdenum</keyword>
<dbReference type="GeneID" id="78361811"/>
<feature type="signal peptide" evidence="9">
    <location>
        <begin position="1"/>
        <end position="29"/>
    </location>
</feature>
<comment type="caution">
    <text evidence="12">The sequence shown here is derived from an EMBL/GenBank/DDBJ whole genome shotgun (WGS) entry which is preliminary data.</text>
</comment>
<accession>A0A227KAT9</accession>
<dbReference type="GO" id="GO:0043546">
    <property type="term" value="F:molybdopterin cofactor binding"/>
    <property type="evidence" value="ECO:0007669"/>
    <property type="project" value="InterPro"/>
</dbReference>
<dbReference type="SUPFAM" id="SSF53706">
    <property type="entry name" value="Formate dehydrogenase/DMSO reductase, domains 1-3"/>
    <property type="match status" value="1"/>
</dbReference>
<keyword evidence="7" id="KW-0408">Iron</keyword>
<organism evidence="12 13">
    <name type="scientific">Turicimonas muris</name>
    <dbReference type="NCBI Taxonomy" id="1796652"/>
    <lineage>
        <taxon>Bacteria</taxon>
        <taxon>Pseudomonadati</taxon>
        <taxon>Pseudomonadota</taxon>
        <taxon>Betaproteobacteria</taxon>
        <taxon>Burkholderiales</taxon>
        <taxon>Sutterellaceae</taxon>
        <taxon>Turicimonas</taxon>
    </lineage>
</organism>
<evidence type="ECO:0000256" key="5">
    <source>
        <dbReference type="ARBA" id="ARBA00022729"/>
    </source>
</evidence>
<keyword evidence="4" id="KW-0479">Metal-binding</keyword>
<dbReference type="InterPro" id="IPR050612">
    <property type="entry name" value="Prok_Mopterin_Oxidored"/>
</dbReference>
<dbReference type="InterPro" id="IPR006656">
    <property type="entry name" value="Mopterin_OxRdtase"/>
</dbReference>
<dbReference type="Pfam" id="PF00384">
    <property type="entry name" value="Molybdopterin"/>
    <property type="match status" value="1"/>
</dbReference>
<dbReference type="InterPro" id="IPR006311">
    <property type="entry name" value="TAT_signal"/>
</dbReference>
<protein>
    <submittedName>
        <fullName evidence="12">DMSO reductase</fullName>
    </submittedName>
</protein>
<comment type="similarity">
    <text evidence="2">Belongs to the prokaryotic molybdopterin-containing oxidoreductase family.</text>
</comment>
<dbReference type="Proteomes" id="UP000214610">
    <property type="component" value="Unassembled WGS sequence"/>
</dbReference>
<dbReference type="PANTHER" id="PTHR43742:SF6">
    <property type="entry name" value="OXIDOREDUCTASE YYAE-RELATED"/>
    <property type="match status" value="1"/>
</dbReference>
<dbReference type="SUPFAM" id="SSF50692">
    <property type="entry name" value="ADC-like"/>
    <property type="match status" value="1"/>
</dbReference>
<dbReference type="Gene3D" id="3.30.200.210">
    <property type="match status" value="1"/>
</dbReference>
<evidence type="ECO:0000259" key="10">
    <source>
        <dbReference type="Pfam" id="PF00384"/>
    </source>
</evidence>
<keyword evidence="13" id="KW-1185">Reference proteome</keyword>
<evidence type="ECO:0000256" key="6">
    <source>
        <dbReference type="ARBA" id="ARBA00023002"/>
    </source>
</evidence>
<dbReference type="InterPro" id="IPR006657">
    <property type="entry name" value="MoPterin_dinucl-bd_dom"/>
</dbReference>
<feature type="chain" id="PRO_5012217864" evidence="9">
    <location>
        <begin position="30"/>
        <end position="766"/>
    </location>
</feature>
<dbReference type="GO" id="GO:0051536">
    <property type="term" value="F:iron-sulfur cluster binding"/>
    <property type="evidence" value="ECO:0007669"/>
    <property type="project" value="UniProtKB-KW"/>
</dbReference>
<keyword evidence="6" id="KW-0560">Oxidoreductase</keyword>
<evidence type="ECO:0000313" key="13">
    <source>
        <dbReference type="Proteomes" id="UP000214610"/>
    </source>
</evidence>
<evidence type="ECO:0000256" key="7">
    <source>
        <dbReference type="ARBA" id="ARBA00023004"/>
    </source>
</evidence>
<dbReference type="Pfam" id="PF01568">
    <property type="entry name" value="Molydop_binding"/>
    <property type="match status" value="1"/>
</dbReference>
<dbReference type="Gene3D" id="3.40.50.740">
    <property type="match status" value="1"/>
</dbReference>
<dbReference type="Gene3D" id="2.40.40.20">
    <property type="match status" value="1"/>
</dbReference>
<evidence type="ECO:0000256" key="4">
    <source>
        <dbReference type="ARBA" id="ARBA00022723"/>
    </source>
</evidence>
<keyword evidence="5 9" id="KW-0732">Signal</keyword>
<evidence type="ECO:0000256" key="3">
    <source>
        <dbReference type="ARBA" id="ARBA00022505"/>
    </source>
</evidence>
<gene>
    <name evidence="12" type="ORF">ADH67_12065</name>
</gene>
<dbReference type="PROSITE" id="PS00490">
    <property type="entry name" value="MOLYBDOPTERIN_PROK_2"/>
    <property type="match status" value="1"/>
</dbReference>
<comment type="cofactor">
    <cofactor evidence="1">
        <name>Mo-bis(molybdopterin guanine dinucleotide)</name>
        <dbReference type="ChEBI" id="CHEBI:60539"/>
    </cofactor>
</comment>
<evidence type="ECO:0000256" key="2">
    <source>
        <dbReference type="ARBA" id="ARBA00010312"/>
    </source>
</evidence>
<dbReference type="EMBL" id="NHMP01000011">
    <property type="protein sequence ID" value="OXE44458.1"/>
    <property type="molecule type" value="Genomic_DNA"/>
</dbReference>
<dbReference type="GO" id="GO:0016491">
    <property type="term" value="F:oxidoreductase activity"/>
    <property type="evidence" value="ECO:0007669"/>
    <property type="project" value="UniProtKB-KW"/>
</dbReference>
<evidence type="ECO:0000259" key="11">
    <source>
        <dbReference type="Pfam" id="PF01568"/>
    </source>
</evidence>
<evidence type="ECO:0000256" key="9">
    <source>
        <dbReference type="SAM" id="SignalP"/>
    </source>
</evidence>
<keyword evidence="8" id="KW-0411">Iron-sulfur</keyword>
<evidence type="ECO:0000256" key="1">
    <source>
        <dbReference type="ARBA" id="ARBA00001942"/>
    </source>
</evidence>
<dbReference type="GO" id="GO:0046872">
    <property type="term" value="F:metal ion binding"/>
    <property type="evidence" value="ECO:0007669"/>
    <property type="project" value="UniProtKB-KW"/>
</dbReference>
<dbReference type="PROSITE" id="PS51318">
    <property type="entry name" value="TAT"/>
    <property type="match status" value="1"/>
</dbReference>
<feature type="domain" description="Molybdopterin dinucleotide-binding" evidence="11">
    <location>
        <begin position="651"/>
        <end position="746"/>
    </location>
</feature>
<name>A0A227KAT9_9BURK</name>
<dbReference type="InterPro" id="IPR009010">
    <property type="entry name" value="Asp_de-COase-like_dom_sf"/>
</dbReference>
<sequence>MKKLPKINRRDFLTLFGLTSAAAGCPAMASAMQASDPDKQYKTFQATCSMECLHCNLRAYVKDGVIEKIGNANAFDGKPCARGLSRIKWVYAKDRILYPMKRVGERGEAKFERISWNEALDTIAAKIKEAIQKGGSESLLFTSASGNMDSLFNPSQVAFGNYLGGTTRTAGSLCCSAVTATMMPMVGKRYVDTRDTIDQAKYIICWGNNPLVTMQAYWHYYLKAKENGAKIVVIDPRKNETAYRADKWVPIIPGTDSALALGMIRWIGENNLLDTKFLQEHTGAGYLVGKDGKLLREDLKDPNSYLVLDSKTNKLARHDAPGVVPQLQVKDNPEYKTVLTMVLEQAEPWTPEAVEKTTSVPAATVKELAHDYATSKASMIVNNMGSFQRTEFGSQAVGGQYYLAFLTGNIGKAGTGICDAGGAQQMAKFGAPIPAPLEKPKKVAPIPTAKLGEYVLAGKPNKINFWYTQTCGIVGQWPNANKVIEAVKSVPFFVVAESIMTPTATYADILLPATTVFEYDSVMAGTRNHYVQLIEKAVEPQGEAKPDYVIFGELAKRLGFGDRYIVPVEQMIRNVLKPSGITYEEIKKGPVCPVKGPWIPFKDGKFYTPTGKAHLFCEPWAAKGFLPVVTYRQVKESPVGNPELAKKYPLMAIQRKVIRNIHTSFQNNEWLDELFAKEPTVQMHTKDAQARGIKQGDKVVVYNDRGQHPTVAIVNDDILPGVLCLENGWWMGQNGFNSSSVLTNDTVEVLGTGTSICSTLVDVKKA</sequence>
<evidence type="ECO:0000256" key="8">
    <source>
        <dbReference type="ARBA" id="ARBA00023014"/>
    </source>
</evidence>
<dbReference type="Gene3D" id="3.40.228.10">
    <property type="entry name" value="Dimethylsulfoxide Reductase, domain 2"/>
    <property type="match status" value="1"/>
</dbReference>
<proteinExistence type="inferred from homology"/>
<evidence type="ECO:0000313" key="12">
    <source>
        <dbReference type="EMBL" id="OXE44458.1"/>
    </source>
</evidence>
<dbReference type="PANTHER" id="PTHR43742">
    <property type="entry name" value="TRIMETHYLAMINE-N-OXIDE REDUCTASE"/>
    <property type="match status" value="1"/>
</dbReference>
<dbReference type="AlphaFoldDB" id="A0A227KAT9"/>
<reference evidence="13" key="1">
    <citation type="submission" date="2017-05" db="EMBL/GenBank/DDBJ databases">
        <title>Improved OligoMM genomes.</title>
        <authorList>
            <person name="Garzetti D."/>
        </authorList>
    </citation>
    <scope>NUCLEOTIDE SEQUENCE [LARGE SCALE GENOMIC DNA]</scope>
    <source>
        <strain evidence="13">YL45</strain>
    </source>
</reference>